<feature type="transmembrane region" description="Helical" evidence="2">
    <location>
        <begin position="300"/>
        <end position="322"/>
    </location>
</feature>
<reference evidence="5" key="1">
    <citation type="submission" date="2017-01" db="EMBL/GenBank/DDBJ databases">
        <title>Comparative genomics of anhydrobiosis in the tardigrade Hypsibius dujardini.</title>
        <authorList>
            <person name="Yoshida Y."/>
            <person name="Koutsovoulos G."/>
            <person name="Laetsch D."/>
            <person name="Stevens L."/>
            <person name="Kumar S."/>
            <person name="Horikawa D."/>
            <person name="Ishino K."/>
            <person name="Komine S."/>
            <person name="Tomita M."/>
            <person name="Blaxter M."/>
            <person name="Arakawa K."/>
        </authorList>
    </citation>
    <scope>NUCLEOTIDE SEQUENCE [LARGE SCALE GENOMIC DNA]</scope>
    <source>
        <strain evidence="5">Z151</strain>
    </source>
</reference>
<evidence type="ECO:0000313" key="4">
    <source>
        <dbReference type="EMBL" id="OQV17246.1"/>
    </source>
</evidence>
<keyword evidence="5" id="KW-1185">Reference proteome</keyword>
<keyword evidence="2" id="KW-1133">Transmembrane helix</keyword>
<keyword evidence="2" id="KW-0812">Transmembrane</keyword>
<dbReference type="Pfam" id="PF13410">
    <property type="entry name" value="GST_C_2"/>
    <property type="match status" value="1"/>
</dbReference>
<feature type="domain" description="GST N-terminal" evidence="3">
    <location>
        <begin position="12"/>
        <end position="93"/>
    </location>
</feature>
<name>A0A1W0WPW3_HYPEX</name>
<dbReference type="GO" id="GO:0005741">
    <property type="term" value="C:mitochondrial outer membrane"/>
    <property type="evidence" value="ECO:0007669"/>
    <property type="project" value="TreeGrafter"/>
</dbReference>
<comment type="similarity">
    <text evidence="1">Belongs to the GST superfamily.</text>
</comment>
<dbReference type="GO" id="GO:0006626">
    <property type="term" value="P:protein targeting to mitochondrion"/>
    <property type="evidence" value="ECO:0007669"/>
    <property type="project" value="TreeGrafter"/>
</dbReference>
<organism evidence="4 5">
    <name type="scientific">Hypsibius exemplaris</name>
    <name type="common">Freshwater tardigrade</name>
    <dbReference type="NCBI Taxonomy" id="2072580"/>
    <lineage>
        <taxon>Eukaryota</taxon>
        <taxon>Metazoa</taxon>
        <taxon>Ecdysozoa</taxon>
        <taxon>Tardigrada</taxon>
        <taxon>Eutardigrada</taxon>
        <taxon>Parachela</taxon>
        <taxon>Hypsibioidea</taxon>
        <taxon>Hypsibiidae</taxon>
        <taxon>Hypsibius</taxon>
    </lineage>
</organism>
<gene>
    <name evidence="4" type="ORF">BV898_08643</name>
</gene>
<dbReference type="Gene3D" id="1.20.1050.10">
    <property type="match status" value="1"/>
</dbReference>
<accession>A0A1W0WPW3</accession>
<dbReference type="GO" id="GO:0008053">
    <property type="term" value="P:mitochondrial fusion"/>
    <property type="evidence" value="ECO:0007669"/>
    <property type="project" value="TreeGrafter"/>
</dbReference>
<dbReference type="PANTHER" id="PTHR44188">
    <property type="entry name" value="GDAP1, ISOFORM A"/>
    <property type="match status" value="1"/>
</dbReference>
<dbReference type="InterPro" id="IPR004045">
    <property type="entry name" value="Glutathione_S-Trfase_N"/>
</dbReference>
<proteinExistence type="inferred from homology"/>
<dbReference type="Proteomes" id="UP000192578">
    <property type="component" value="Unassembled WGS sequence"/>
</dbReference>
<dbReference type="GO" id="GO:0000266">
    <property type="term" value="P:mitochondrial fission"/>
    <property type="evidence" value="ECO:0007669"/>
    <property type="project" value="TreeGrafter"/>
</dbReference>
<dbReference type="InterPro" id="IPR040079">
    <property type="entry name" value="Glutathione_S-Trfase"/>
</dbReference>
<keyword evidence="2" id="KW-0472">Membrane</keyword>
<dbReference type="Pfam" id="PF13409">
    <property type="entry name" value="GST_N_2"/>
    <property type="match status" value="1"/>
</dbReference>
<evidence type="ECO:0000256" key="2">
    <source>
        <dbReference type="SAM" id="Phobius"/>
    </source>
</evidence>
<dbReference type="SFLD" id="SFLDG00358">
    <property type="entry name" value="Main_(cytGST)"/>
    <property type="match status" value="1"/>
</dbReference>
<dbReference type="SUPFAM" id="SSF47616">
    <property type="entry name" value="GST C-terminal domain-like"/>
    <property type="match status" value="1"/>
</dbReference>
<sequence>MARPEAVNPGKAPVVLYYYPLSYYSQKVRMALLEKGIPHSLEFIDIVTGENYEPWFVQINPACEVPVLRHGTKIVSGSQKIVDYLEDNFIQGFTQLQPADRAGLEFHKCRYLREAIDEVPVEFITYGYFRHAELLEKIKVPDFVRKHLGDRFFQRQTQLARQIQKHPELRASYTAKLRRVEANDEKVDDIHAINGALNEVEAILDKIEEHLRMNTSVAARKDWWLCSAEFTIADISLAILLSRLYFLGLAQRFWSIATRPYLAIYYQRLNDRASYQKVAITHITTGDLISLGGSSLLLSYGLPALGVATVVGALTLAAVLFLKRRK</sequence>
<evidence type="ECO:0000259" key="3">
    <source>
        <dbReference type="PROSITE" id="PS50404"/>
    </source>
</evidence>
<dbReference type="PROSITE" id="PS50404">
    <property type="entry name" value="GST_NTER"/>
    <property type="match status" value="1"/>
</dbReference>
<dbReference type="SUPFAM" id="SSF52833">
    <property type="entry name" value="Thioredoxin-like"/>
    <property type="match status" value="1"/>
</dbReference>
<dbReference type="OrthoDB" id="249703at2759"/>
<evidence type="ECO:0000256" key="1">
    <source>
        <dbReference type="ARBA" id="ARBA00007409"/>
    </source>
</evidence>
<dbReference type="EMBL" id="MTYJ01000063">
    <property type="protein sequence ID" value="OQV17246.1"/>
    <property type="molecule type" value="Genomic_DNA"/>
</dbReference>
<dbReference type="InterPro" id="IPR036249">
    <property type="entry name" value="Thioredoxin-like_sf"/>
</dbReference>
<dbReference type="Gene3D" id="3.40.30.10">
    <property type="entry name" value="Glutaredoxin"/>
    <property type="match status" value="1"/>
</dbReference>
<dbReference type="InterPro" id="IPR036282">
    <property type="entry name" value="Glutathione-S-Trfase_C_sf"/>
</dbReference>
<dbReference type="CDD" id="cd00570">
    <property type="entry name" value="GST_N_family"/>
    <property type="match status" value="1"/>
</dbReference>
<evidence type="ECO:0000313" key="5">
    <source>
        <dbReference type="Proteomes" id="UP000192578"/>
    </source>
</evidence>
<dbReference type="SFLD" id="SFLDS00019">
    <property type="entry name" value="Glutathione_Transferase_(cytos"/>
    <property type="match status" value="1"/>
</dbReference>
<dbReference type="AlphaFoldDB" id="A0A1W0WPW3"/>
<protein>
    <submittedName>
        <fullName evidence="4">Ganglioside-induced differentiation-associated protein 1</fullName>
    </submittedName>
</protein>
<dbReference type="PROSITE" id="PS51354">
    <property type="entry name" value="GLUTAREDOXIN_2"/>
    <property type="match status" value="1"/>
</dbReference>
<dbReference type="PANTHER" id="PTHR44188:SF1">
    <property type="entry name" value="GDAP1, ISOFORM A"/>
    <property type="match status" value="1"/>
</dbReference>
<comment type="caution">
    <text evidence="4">The sequence shown here is derived from an EMBL/GenBank/DDBJ whole genome shotgun (WGS) entry which is preliminary data.</text>
</comment>